<proteinExistence type="predicted"/>
<gene>
    <name evidence="2" type="ORF">B0T16DRAFT_329855</name>
</gene>
<evidence type="ECO:0000313" key="2">
    <source>
        <dbReference type="EMBL" id="KAK0647160.1"/>
    </source>
</evidence>
<comment type="caution">
    <text evidence="2">The sequence shown here is derived from an EMBL/GenBank/DDBJ whole genome shotgun (WGS) entry which is preliminary data.</text>
</comment>
<dbReference type="AlphaFoldDB" id="A0AA39Y9V4"/>
<dbReference type="Pfam" id="PF00226">
    <property type="entry name" value="DnaJ"/>
    <property type="match status" value="1"/>
</dbReference>
<feature type="non-terminal residue" evidence="2">
    <location>
        <position position="68"/>
    </location>
</feature>
<dbReference type="InterPro" id="IPR036869">
    <property type="entry name" value="J_dom_sf"/>
</dbReference>
<sequence length="68" mass="7732">MATHYEILGISQTATPAEIREAWRQRCLETHPDKAGNTPENNAKFSAVQNAYETLSEPARRVLYDQQL</sequence>
<dbReference type="PROSITE" id="PS50076">
    <property type="entry name" value="DNAJ_2"/>
    <property type="match status" value="1"/>
</dbReference>
<keyword evidence="3" id="KW-1185">Reference proteome</keyword>
<evidence type="ECO:0000259" key="1">
    <source>
        <dbReference type="PROSITE" id="PS50076"/>
    </source>
</evidence>
<protein>
    <submittedName>
        <fullName evidence="2">DnaJ domain-containing protein</fullName>
    </submittedName>
</protein>
<dbReference type="PRINTS" id="PR00625">
    <property type="entry name" value="JDOMAIN"/>
</dbReference>
<evidence type="ECO:0000313" key="3">
    <source>
        <dbReference type="Proteomes" id="UP001174936"/>
    </source>
</evidence>
<dbReference type="SUPFAM" id="SSF46565">
    <property type="entry name" value="Chaperone J-domain"/>
    <property type="match status" value="1"/>
</dbReference>
<dbReference type="EMBL" id="JAULSV010000004">
    <property type="protein sequence ID" value="KAK0647160.1"/>
    <property type="molecule type" value="Genomic_DNA"/>
</dbReference>
<dbReference type="InterPro" id="IPR052763">
    <property type="entry name" value="DnaJ_C4"/>
</dbReference>
<dbReference type="CDD" id="cd06257">
    <property type="entry name" value="DnaJ"/>
    <property type="match status" value="1"/>
</dbReference>
<dbReference type="Gene3D" id="1.10.287.110">
    <property type="entry name" value="DnaJ domain"/>
    <property type="match status" value="1"/>
</dbReference>
<dbReference type="InterPro" id="IPR001623">
    <property type="entry name" value="DnaJ_domain"/>
</dbReference>
<dbReference type="PANTHER" id="PTHR44825:SF1">
    <property type="entry name" value="DNAJ HOMOLOG SUBFAMILY C MEMBER 4"/>
    <property type="match status" value="1"/>
</dbReference>
<accession>A0AA39Y9V4</accession>
<dbReference type="SMART" id="SM00271">
    <property type="entry name" value="DnaJ"/>
    <property type="match status" value="1"/>
</dbReference>
<feature type="domain" description="J" evidence="1">
    <location>
        <begin position="3"/>
        <end position="68"/>
    </location>
</feature>
<name>A0AA39Y9V4_9PEZI</name>
<dbReference type="Proteomes" id="UP001174936">
    <property type="component" value="Unassembled WGS sequence"/>
</dbReference>
<dbReference type="PANTHER" id="PTHR44825">
    <property type="match status" value="1"/>
</dbReference>
<organism evidence="2 3">
    <name type="scientific">Cercophora newfieldiana</name>
    <dbReference type="NCBI Taxonomy" id="92897"/>
    <lineage>
        <taxon>Eukaryota</taxon>
        <taxon>Fungi</taxon>
        <taxon>Dikarya</taxon>
        <taxon>Ascomycota</taxon>
        <taxon>Pezizomycotina</taxon>
        <taxon>Sordariomycetes</taxon>
        <taxon>Sordariomycetidae</taxon>
        <taxon>Sordariales</taxon>
        <taxon>Lasiosphaeriaceae</taxon>
        <taxon>Cercophora</taxon>
    </lineage>
</organism>
<reference evidence="2" key="1">
    <citation type="submission" date="2023-06" db="EMBL/GenBank/DDBJ databases">
        <title>Genome-scale phylogeny and comparative genomics of the fungal order Sordariales.</title>
        <authorList>
            <consortium name="Lawrence Berkeley National Laboratory"/>
            <person name="Hensen N."/>
            <person name="Bonometti L."/>
            <person name="Westerberg I."/>
            <person name="Brannstrom I.O."/>
            <person name="Guillou S."/>
            <person name="Cros-Aarteil S."/>
            <person name="Calhoun S."/>
            <person name="Haridas S."/>
            <person name="Kuo A."/>
            <person name="Mondo S."/>
            <person name="Pangilinan J."/>
            <person name="Riley R."/>
            <person name="Labutti K."/>
            <person name="Andreopoulos B."/>
            <person name="Lipzen A."/>
            <person name="Chen C."/>
            <person name="Yanf M."/>
            <person name="Daum C."/>
            <person name="Ng V."/>
            <person name="Clum A."/>
            <person name="Steindorff A."/>
            <person name="Ohm R."/>
            <person name="Martin F."/>
            <person name="Silar P."/>
            <person name="Natvig D."/>
            <person name="Lalanne C."/>
            <person name="Gautier V."/>
            <person name="Ament-Velasquez S.L."/>
            <person name="Kruys A."/>
            <person name="Hutchinson M.I."/>
            <person name="Powell A.J."/>
            <person name="Barry K."/>
            <person name="Miller A.N."/>
            <person name="Grigoriev I.V."/>
            <person name="Debuchy R."/>
            <person name="Gladieux P."/>
            <person name="Thoren M.H."/>
            <person name="Johannesson H."/>
        </authorList>
    </citation>
    <scope>NUCLEOTIDE SEQUENCE</scope>
    <source>
        <strain evidence="2">SMH2532-1</strain>
    </source>
</reference>